<feature type="transmembrane region" description="Helical" evidence="7">
    <location>
        <begin position="49"/>
        <end position="76"/>
    </location>
</feature>
<dbReference type="GO" id="GO:0016020">
    <property type="term" value="C:membrane"/>
    <property type="evidence" value="ECO:0007669"/>
    <property type="project" value="UniProtKB-SubCell"/>
</dbReference>
<reference evidence="9 10" key="1">
    <citation type="submission" date="2021-05" db="EMBL/GenBank/DDBJ databases">
        <title>A Polyphasic approach of four new species of the genus Ohtaekwangia: Ohtaekwangia histidinii sp. nov., Ohtaekwangia cretensis sp. nov., Ohtaekwangia indiensis sp. nov., Ohtaekwangia reichenbachii sp. nov. from diverse environment.</title>
        <authorList>
            <person name="Octaviana S."/>
        </authorList>
    </citation>
    <scope>NUCLEOTIDE SEQUENCE [LARGE SCALE GENOMIC DNA]</scope>
    <source>
        <strain evidence="9 10">PWU37</strain>
    </source>
</reference>
<evidence type="ECO:0000259" key="8">
    <source>
        <dbReference type="PROSITE" id="PS50850"/>
    </source>
</evidence>
<accession>A0AAP2DCX4</accession>
<dbReference type="PROSITE" id="PS00216">
    <property type="entry name" value="SUGAR_TRANSPORT_1"/>
    <property type="match status" value="1"/>
</dbReference>
<comment type="function">
    <text evidence="1">Resistance to tetracycline by an active tetracycline efflux. This is an energy-dependent process that decreases the accumulation of the antibiotic in whole cells. This protein functions as a metal-tetracycline/H(+) antiporter.</text>
</comment>
<dbReference type="AlphaFoldDB" id="A0AAP2DCX4"/>
<evidence type="ECO:0000256" key="4">
    <source>
        <dbReference type="ARBA" id="ARBA00022692"/>
    </source>
</evidence>
<evidence type="ECO:0000256" key="7">
    <source>
        <dbReference type="SAM" id="Phobius"/>
    </source>
</evidence>
<evidence type="ECO:0000256" key="6">
    <source>
        <dbReference type="ARBA" id="ARBA00023136"/>
    </source>
</evidence>
<feature type="transmembrane region" description="Helical" evidence="7">
    <location>
        <begin position="246"/>
        <end position="264"/>
    </location>
</feature>
<protein>
    <submittedName>
        <fullName evidence="9">MFS transporter</fullName>
    </submittedName>
</protein>
<feature type="transmembrane region" description="Helical" evidence="7">
    <location>
        <begin position="334"/>
        <end position="356"/>
    </location>
</feature>
<dbReference type="Pfam" id="PF00083">
    <property type="entry name" value="Sugar_tr"/>
    <property type="match status" value="1"/>
</dbReference>
<comment type="subcellular location">
    <subcellularLocation>
        <location evidence="2">Membrane</location>
        <topology evidence="2">Multi-pass membrane protein</topology>
    </subcellularLocation>
</comment>
<dbReference type="CDD" id="cd17489">
    <property type="entry name" value="MFS_YfcJ_like"/>
    <property type="match status" value="1"/>
</dbReference>
<evidence type="ECO:0000256" key="5">
    <source>
        <dbReference type="ARBA" id="ARBA00022989"/>
    </source>
</evidence>
<dbReference type="Proteomes" id="UP001319180">
    <property type="component" value="Unassembled WGS sequence"/>
</dbReference>
<proteinExistence type="inferred from homology"/>
<feature type="transmembrane region" description="Helical" evidence="7">
    <location>
        <begin position="183"/>
        <end position="205"/>
    </location>
</feature>
<feature type="transmembrane region" description="Helical" evidence="7">
    <location>
        <begin position="137"/>
        <end position="156"/>
    </location>
</feature>
<feature type="domain" description="Major facilitator superfamily (MFS) profile" evidence="8">
    <location>
        <begin position="1"/>
        <end position="360"/>
    </location>
</feature>
<dbReference type="PANTHER" id="PTHR23531">
    <property type="entry name" value="QUINOLENE RESISTANCE PROTEIN NORA"/>
    <property type="match status" value="1"/>
</dbReference>
<dbReference type="EMBL" id="JAHESC010000046">
    <property type="protein sequence ID" value="MBT1689714.1"/>
    <property type="molecule type" value="Genomic_DNA"/>
</dbReference>
<dbReference type="InterPro" id="IPR011701">
    <property type="entry name" value="MFS"/>
</dbReference>
<dbReference type="InterPro" id="IPR052714">
    <property type="entry name" value="MFS_Exporter"/>
</dbReference>
<dbReference type="InterPro" id="IPR001958">
    <property type="entry name" value="Tet-R_TetA/multi-R_MdtG-like"/>
</dbReference>
<dbReference type="PROSITE" id="PS50850">
    <property type="entry name" value="MFS"/>
    <property type="match status" value="1"/>
</dbReference>
<feature type="transmembrane region" description="Helical" evidence="7">
    <location>
        <begin position="20"/>
        <end position="37"/>
    </location>
</feature>
<keyword evidence="5 7" id="KW-1133">Transmembrane helix</keyword>
<dbReference type="InterPro" id="IPR005828">
    <property type="entry name" value="MFS_sugar_transport-like"/>
</dbReference>
<evidence type="ECO:0000313" key="9">
    <source>
        <dbReference type="EMBL" id="MBT1689714.1"/>
    </source>
</evidence>
<dbReference type="Gene3D" id="1.20.1250.20">
    <property type="entry name" value="MFS general substrate transporter like domains"/>
    <property type="match status" value="2"/>
</dbReference>
<evidence type="ECO:0000256" key="3">
    <source>
        <dbReference type="ARBA" id="ARBA00007520"/>
    </source>
</evidence>
<name>A0AAP2DCX4_9BACT</name>
<feature type="transmembrane region" description="Helical" evidence="7">
    <location>
        <begin position="270"/>
        <end position="293"/>
    </location>
</feature>
<keyword evidence="4 7" id="KW-0812">Transmembrane</keyword>
<feature type="transmembrane region" description="Helical" evidence="7">
    <location>
        <begin position="305"/>
        <end position="328"/>
    </location>
</feature>
<keyword evidence="6 7" id="KW-0472">Membrane</keyword>
<comment type="similarity">
    <text evidence="3">Belongs to the major facilitator superfamily. TCR/Tet family.</text>
</comment>
<dbReference type="InterPro" id="IPR036259">
    <property type="entry name" value="MFS_trans_sf"/>
</dbReference>
<feature type="transmembrane region" description="Helical" evidence="7">
    <location>
        <begin position="217"/>
        <end position="234"/>
    </location>
</feature>
<sequence>MIIPELPAYLTQLGGAEHKGLIISLFALTAMISRPFSGRLADTLGRVPVMVVGSVVCCLCSLVYPVLTSIAGFLLLRLVHGFSTGFTPTGQTAYLSDIIPAHRRGEAMGLLGTAGSIGSASGPALGGTLANHFGLNVMFYCSSAFAILSILILMGIRDTVAKKHSFHPRLLKVRRTDLFEPRVLTPAIIMTLVAYAYGAVFTLLPDLGARFEMQNKGLLFSYLTVASLLVRLLGGKASDRFGRRPVLRVSATFIAIAMLIIAFADSRYMLIAGVVVYGFAQGITSPTLLAWTADLAHATHRGRGMASLYISMELGILLGALASGWLYGNDPANTAVTFCVCGAMASMAWIFININFKRITR</sequence>
<evidence type="ECO:0000256" key="1">
    <source>
        <dbReference type="ARBA" id="ARBA00003279"/>
    </source>
</evidence>
<dbReference type="InterPro" id="IPR005829">
    <property type="entry name" value="Sugar_transporter_CS"/>
</dbReference>
<dbReference type="GO" id="GO:0022857">
    <property type="term" value="F:transmembrane transporter activity"/>
    <property type="evidence" value="ECO:0007669"/>
    <property type="project" value="InterPro"/>
</dbReference>
<dbReference type="SUPFAM" id="SSF103473">
    <property type="entry name" value="MFS general substrate transporter"/>
    <property type="match status" value="1"/>
</dbReference>
<dbReference type="PRINTS" id="PR01035">
    <property type="entry name" value="TCRTETA"/>
</dbReference>
<evidence type="ECO:0000256" key="2">
    <source>
        <dbReference type="ARBA" id="ARBA00004141"/>
    </source>
</evidence>
<evidence type="ECO:0000313" key="10">
    <source>
        <dbReference type="Proteomes" id="UP001319180"/>
    </source>
</evidence>
<organism evidence="9 10">
    <name type="scientific">Dawidia soli</name>
    <dbReference type="NCBI Taxonomy" id="2782352"/>
    <lineage>
        <taxon>Bacteria</taxon>
        <taxon>Pseudomonadati</taxon>
        <taxon>Bacteroidota</taxon>
        <taxon>Cytophagia</taxon>
        <taxon>Cytophagales</taxon>
        <taxon>Chryseotaleaceae</taxon>
        <taxon>Dawidia</taxon>
    </lineage>
</organism>
<gene>
    <name evidence="9" type="ORF">KK078_24345</name>
</gene>
<comment type="caution">
    <text evidence="9">The sequence shown here is derived from an EMBL/GenBank/DDBJ whole genome shotgun (WGS) entry which is preliminary data.</text>
</comment>
<dbReference type="Pfam" id="PF07690">
    <property type="entry name" value="MFS_1"/>
    <property type="match status" value="1"/>
</dbReference>
<dbReference type="InterPro" id="IPR020846">
    <property type="entry name" value="MFS_dom"/>
</dbReference>
<keyword evidence="10" id="KW-1185">Reference proteome</keyword>
<dbReference type="PANTHER" id="PTHR23531:SF1">
    <property type="entry name" value="QUINOLENE RESISTANCE PROTEIN NORA"/>
    <property type="match status" value="1"/>
</dbReference>